<gene>
    <name evidence="2" type="ORF">ACFQZV_12790</name>
</gene>
<dbReference type="EMBL" id="JBHTIM010000001">
    <property type="protein sequence ID" value="MFD0782172.1"/>
    <property type="molecule type" value="Genomic_DNA"/>
</dbReference>
<dbReference type="Proteomes" id="UP001597042">
    <property type="component" value="Unassembled WGS sequence"/>
</dbReference>
<keyword evidence="1" id="KW-0812">Transmembrane</keyword>
<feature type="transmembrane region" description="Helical" evidence="1">
    <location>
        <begin position="154"/>
        <end position="172"/>
    </location>
</feature>
<feature type="transmembrane region" description="Helical" evidence="1">
    <location>
        <begin position="86"/>
        <end position="107"/>
    </location>
</feature>
<evidence type="ECO:0000313" key="3">
    <source>
        <dbReference type="Proteomes" id="UP001597042"/>
    </source>
</evidence>
<comment type="caution">
    <text evidence="2">The sequence shown here is derived from an EMBL/GenBank/DDBJ whole genome shotgun (WGS) entry which is preliminary data.</text>
</comment>
<feature type="transmembrane region" description="Helical" evidence="1">
    <location>
        <begin position="127"/>
        <end position="147"/>
    </location>
</feature>
<keyword evidence="1" id="KW-0472">Membrane</keyword>
<feature type="transmembrane region" description="Helical" evidence="1">
    <location>
        <begin position="54"/>
        <end position="74"/>
    </location>
</feature>
<keyword evidence="3" id="KW-1185">Reference proteome</keyword>
<proteinExistence type="predicted"/>
<accession>A0ABW2ZU28</accession>
<dbReference type="RefSeq" id="WP_378753873.1">
    <property type="nucleotide sequence ID" value="NZ_JBHSSV010000022.1"/>
</dbReference>
<protein>
    <recommendedName>
        <fullName evidence="4">DUF5134 domain-containing protein</fullName>
    </recommendedName>
</protein>
<reference evidence="3" key="1">
    <citation type="journal article" date="2019" name="Int. J. Syst. Evol. Microbiol.">
        <title>The Global Catalogue of Microorganisms (GCM) 10K type strain sequencing project: providing services to taxonomists for standard genome sequencing and annotation.</title>
        <authorList>
            <consortium name="The Broad Institute Genomics Platform"/>
            <consortium name="The Broad Institute Genome Sequencing Center for Infectious Disease"/>
            <person name="Wu L."/>
            <person name="Ma J."/>
        </authorList>
    </citation>
    <scope>NUCLEOTIDE SEQUENCE [LARGE SCALE GENOMIC DNA]</scope>
    <source>
        <strain evidence="3">CCUG 50754</strain>
    </source>
</reference>
<sequence>MEVLHALAVAPAAVGTCCAAADRSRGGSHSSDLAASALMTVAMLDAALLHVIPVLWWALALGAAAVGSAIAARMRQGTRRDRVVDAAMRIHAGVGMVVMAGLMLVMAASHTETIAFTSGGHHHAGSLAPVGAVAACAYGVASVVLAARAARWERVEYLAMGASTLLMGFAAML</sequence>
<evidence type="ECO:0008006" key="4">
    <source>
        <dbReference type="Google" id="ProtNLM"/>
    </source>
</evidence>
<organism evidence="2 3">
    <name type="scientific">Microbacterium koreense</name>
    <dbReference type="NCBI Taxonomy" id="323761"/>
    <lineage>
        <taxon>Bacteria</taxon>
        <taxon>Bacillati</taxon>
        <taxon>Actinomycetota</taxon>
        <taxon>Actinomycetes</taxon>
        <taxon>Micrococcales</taxon>
        <taxon>Microbacteriaceae</taxon>
        <taxon>Microbacterium</taxon>
    </lineage>
</organism>
<keyword evidence="1" id="KW-1133">Transmembrane helix</keyword>
<name>A0ABW2ZU28_9MICO</name>
<evidence type="ECO:0000256" key="1">
    <source>
        <dbReference type="SAM" id="Phobius"/>
    </source>
</evidence>
<evidence type="ECO:0000313" key="2">
    <source>
        <dbReference type="EMBL" id="MFD0782172.1"/>
    </source>
</evidence>